<keyword evidence="4" id="KW-1185">Reference proteome</keyword>
<name>A0A2S1LWP6_9SPIR</name>
<dbReference type="SUPFAM" id="SSF48452">
    <property type="entry name" value="TPR-like"/>
    <property type="match status" value="2"/>
</dbReference>
<dbReference type="Proteomes" id="UP000244655">
    <property type="component" value="Chromosome"/>
</dbReference>
<dbReference type="GO" id="GO:0051301">
    <property type="term" value="P:cell division"/>
    <property type="evidence" value="ECO:0007669"/>
    <property type="project" value="TreeGrafter"/>
</dbReference>
<feature type="transmembrane region" description="Helical" evidence="2">
    <location>
        <begin position="356"/>
        <end position="380"/>
    </location>
</feature>
<evidence type="ECO:0000256" key="1">
    <source>
        <dbReference type="SAM" id="MobiDB-lite"/>
    </source>
</evidence>
<dbReference type="InterPro" id="IPR058109">
    <property type="entry name" value="FlcA_C"/>
</dbReference>
<sequence>MPDIEKVKKFKREILDDISAERATKEPFGIKMEIEPPRNGESILPWEKQDQVDLDLEEAPEEGLDLDFILDALDSEDQVKSAEEDGRILQDSSGVDIDSEFNDLDNDFDVLSSQLEENIERVLDDNSISLDNAANFDLDSPDSLQSLAGDLDTNLLSSDESFDKEIDAERLDNESLSDGNDALDDNFNLDDIIDNLNGSNGESDQLGMTYRGGNDFNESSEDNKNSEDPDEEGDFSNLSDDFRFLEDDKKTPSSEDNFKIDYPLFLKHLNSYPRNLRIAVAEALTRGNVSRYKIEALIDLVEQNKKGLKFIAKFSGDIVGRSVKLPVIYYKAEEFSKLEQKLSYRISKALTPILKIASIFVVLTFVSFYFLVDVMFFYIASDKKYREGISYIYENKRELAKDTFRDAYYMRPNSSWFLAYAKAFEDIRDFDSAEEKYEELFTIDPFARDASKRRRKNFDKDGYISYASMKMRLGEYSDANLILDEVISYDLYDYEALMNKGDNYFRWAQTNPKYYKDSINNYTILLSRYGHRKEILFKLFNNYIGAGAEREAKNVNTFIKTNEGLDIDEGVYTRYAKKLIDKYIDFTVYSKRINNLSKNPRYLSAQMNLLNKEFASFEAGDGKTIANALDVNLNSEIEYILRRILVKNPNYNKALFESGRYSYCMGDFKKAEGYLLTALNGFRQENSMENASDKIIAYRILADIYEKENDSLKASNIISLALNDYDFYKRNGLIKGSRELSSIYEKQGDILRSLNGFRSAISSYKMAINEGVNSPDVYYKVALLNYKENNYKDALSYLFKVENMSGFSNSNEVLNSIASVLYKMGDFVTSRSYYLRILENLETEKSSILDFRPKDNKYNKALLIKEIESYNNLGVVEIRASLGDRVGAGTVMDNRLYDSGIANLTKSSRMFDLLNRDDEMVRSVKKDLASLNLRSIFKNDFAGSNILFYESLTDNL</sequence>
<evidence type="ECO:0000313" key="3">
    <source>
        <dbReference type="EMBL" id="AWG42711.1"/>
    </source>
</evidence>
<accession>A0A2S1LWP6</accession>
<dbReference type="PANTHER" id="PTHR12558">
    <property type="entry name" value="CELL DIVISION CYCLE 16,23,27"/>
    <property type="match status" value="1"/>
</dbReference>
<dbReference type="InterPro" id="IPR011990">
    <property type="entry name" value="TPR-like_helical_dom_sf"/>
</dbReference>
<dbReference type="NCBIfam" id="NF047372">
    <property type="entry name" value="FlcA_NTERM"/>
    <property type="match status" value="1"/>
</dbReference>
<dbReference type="AlphaFoldDB" id="A0A2S1LWP6"/>
<evidence type="ECO:0008006" key="5">
    <source>
        <dbReference type="Google" id="ProtNLM"/>
    </source>
</evidence>
<keyword evidence="2" id="KW-0472">Membrane</keyword>
<organism evidence="3 4">
    <name type="scientific">Candidatus Borreliella tachyglossi</name>
    <dbReference type="NCBI Taxonomy" id="1964448"/>
    <lineage>
        <taxon>Bacteria</taxon>
        <taxon>Pseudomonadati</taxon>
        <taxon>Spirochaetota</taxon>
        <taxon>Spirochaetia</taxon>
        <taxon>Spirochaetales</taxon>
        <taxon>Borreliaceae</taxon>
        <taxon>Borreliella</taxon>
    </lineage>
</organism>
<dbReference type="EMBL" id="CP025785">
    <property type="protein sequence ID" value="AWG42711.1"/>
    <property type="molecule type" value="Genomic_DNA"/>
</dbReference>
<reference evidence="3 4" key="1">
    <citation type="submission" date="2018-01" db="EMBL/GenBank/DDBJ databases">
        <title>Genome sequence of Borrelia tachyglossi.</title>
        <authorList>
            <person name="Gofton A.W."/>
        </authorList>
    </citation>
    <scope>NUCLEOTIDE SEQUENCE [LARGE SCALE GENOMIC DNA]</scope>
    <source>
        <strain evidence="3 4">Bc-F10-1268</strain>
    </source>
</reference>
<evidence type="ECO:0000313" key="4">
    <source>
        <dbReference type="Proteomes" id="UP000244655"/>
    </source>
</evidence>
<dbReference type="InterPro" id="IPR058123">
    <property type="entry name" value="FlcA_N"/>
</dbReference>
<evidence type="ECO:0000256" key="2">
    <source>
        <dbReference type="SAM" id="Phobius"/>
    </source>
</evidence>
<dbReference type="Gene3D" id="1.25.40.10">
    <property type="entry name" value="Tetratricopeptide repeat domain"/>
    <property type="match status" value="3"/>
</dbReference>
<feature type="region of interest" description="Disordered" evidence="1">
    <location>
        <begin position="198"/>
        <end position="238"/>
    </location>
</feature>
<dbReference type="InterPro" id="IPR019734">
    <property type="entry name" value="TPR_rpt"/>
</dbReference>
<dbReference type="SMART" id="SM00028">
    <property type="entry name" value="TPR"/>
    <property type="match status" value="5"/>
</dbReference>
<protein>
    <recommendedName>
        <fullName evidence="5">Tetratricopeptide repeat domain protein</fullName>
    </recommendedName>
</protein>
<keyword evidence="2" id="KW-1133">Transmembrane helix</keyword>
<dbReference type="PANTHER" id="PTHR12558:SF44">
    <property type="entry name" value="TETRATRICOPEPTIDE REPEAT-CONTAINING PROTEIN"/>
    <property type="match status" value="1"/>
</dbReference>
<proteinExistence type="predicted"/>
<dbReference type="RefSeq" id="WP_108729111.1">
    <property type="nucleotide sequence ID" value="NZ_CP025785.1"/>
</dbReference>
<gene>
    <name evidence="3" type="ORF">CR532_01675</name>
</gene>
<dbReference type="NCBIfam" id="NF047371">
    <property type="entry name" value="FlcA_CTERM"/>
    <property type="match status" value="1"/>
</dbReference>
<keyword evidence="2" id="KW-0812">Transmembrane</keyword>
<dbReference type="OrthoDB" id="349862at2"/>